<sequence>MAMLARLARRVAPPPASAARQLSSGSKTFTVEFEKPFDAYLCDGPGMTSVETTTEDVLGLWKTMYKMRRMELAADQLYKSKQIRGFCHLYDGQEAVCVGMEAAITWKDSIITAYRDHCQQLSRGDSVERIMAELMGKATGCAKGKGGSMHMYMAENNFFGGNGIVGAQQPLGAGLAFAHKYKGDGSVAFTLYGDGAANQGQLFEAMNMAALWKLPCIFVCENNRYGMGTSSKRGAAMPEYYKRGQYMPGLCADGMNVLAVREAVKYATAHCRAGQGPFVLEFDTYRYHGHSMSDPGVTYRDRTEVSGVREKRDPVNKARSWLTDKAGMADAELKAIEVATRKGIDAEMAKAIAASAPPLTELYDGVYKDQNPNMFIRGCDMPSSHGDFSVSA</sequence>
<evidence type="ECO:0000256" key="4">
    <source>
        <dbReference type="ARBA" id="ARBA00023317"/>
    </source>
</evidence>
<dbReference type="OrthoDB" id="10256198at2759"/>
<protein>
    <recommendedName>
        <fullName evidence="5">Pyruvate dehydrogenase E1 component subunit alpha</fullName>
        <ecNumber evidence="5">1.2.4.1</ecNumber>
    </recommendedName>
</protein>
<dbReference type="InterPro" id="IPR029061">
    <property type="entry name" value="THDP-binding"/>
</dbReference>
<evidence type="ECO:0000259" key="6">
    <source>
        <dbReference type="Pfam" id="PF00676"/>
    </source>
</evidence>
<evidence type="ECO:0000313" key="8">
    <source>
        <dbReference type="Proteomes" id="UP000751190"/>
    </source>
</evidence>
<accession>A0A8J5XDR6</accession>
<dbReference type="FunFam" id="3.40.50.970:FF:000013">
    <property type="entry name" value="Pyruvate dehydrogenase E1 component subunit alpha"/>
    <property type="match status" value="1"/>
</dbReference>
<dbReference type="GO" id="GO:0006086">
    <property type="term" value="P:pyruvate decarboxylation to acetyl-CoA"/>
    <property type="evidence" value="ECO:0007669"/>
    <property type="project" value="InterPro"/>
</dbReference>
<evidence type="ECO:0000256" key="3">
    <source>
        <dbReference type="ARBA" id="ARBA00023052"/>
    </source>
</evidence>
<evidence type="ECO:0000256" key="5">
    <source>
        <dbReference type="RuleBase" id="RU361139"/>
    </source>
</evidence>
<dbReference type="EC" id="1.2.4.1" evidence="5"/>
<dbReference type="InterPro" id="IPR050642">
    <property type="entry name" value="PDH_E1_Alpha_Subunit"/>
</dbReference>
<keyword evidence="3 5" id="KW-0786">Thiamine pyrophosphate</keyword>
<dbReference type="NCBIfam" id="TIGR03182">
    <property type="entry name" value="PDH_E1_alph_y"/>
    <property type="match status" value="1"/>
</dbReference>
<dbReference type="Pfam" id="PF00676">
    <property type="entry name" value="E1_dh"/>
    <property type="match status" value="1"/>
</dbReference>
<organism evidence="7 8">
    <name type="scientific">Diacronema lutheri</name>
    <name type="common">Unicellular marine alga</name>
    <name type="synonym">Monochrysis lutheri</name>
    <dbReference type="NCBI Taxonomy" id="2081491"/>
    <lineage>
        <taxon>Eukaryota</taxon>
        <taxon>Haptista</taxon>
        <taxon>Haptophyta</taxon>
        <taxon>Pavlovophyceae</taxon>
        <taxon>Pavlovales</taxon>
        <taxon>Pavlovaceae</taxon>
        <taxon>Diacronema</taxon>
    </lineage>
</organism>
<dbReference type="CDD" id="cd02000">
    <property type="entry name" value="TPP_E1_PDC_ADC_BCADC"/>
    <property type="match status" value="1"/>
</dbReference>
<dbReference type="AlphaFoldDB" id="A0A8J5XDR6"/>
<dbReference type="PANTHER" id="PTHR11516:SF60">
    <property type="entry name" value="PYRUVATE DEHYDROGENASE E1 COMPONENT SUBUNIT ALPHA"/>
    <property type="match status" value="1"/>
</dbReference>
<keyword evidence="4 5" id="KW-0670">Pyruvate</keyword>
<dbReference type="Proteomes" id="UP000751190">
    <property type="component" value="Unassembled WGS sequence"/>
</dbReference>
<keyword evidence="2 5" id="KW-0560">Oxidoreductase</keyword>
<dbReference type="GO" id="GO:0004739">
    <property type="term" value="F:pyruvate dehydrogenase (acetyl-transferring) activity"/>
    <property type="evidence" value="ECO:0007669"/>
    <property type="project" value="UniProtKB-UniRule"/>
</dbReference>
<feature type="domain" description="Dehydrogenase E1 component" evidence="6">
    <location>
        <begin position="63"/>
        <end position="357"/>
    </location>
</feature>
<dbReference type="SUPFAM" id="SSF52518">
    <property type="entry name" value="Thiamin diphosphate-binding fold (THDP-binding)"/>
    <property type="match status" value="1"/>
</dbReference>
<dbReference type="InterPro" id="IPR017597">
    <property type="entry name" value="Pyrv_DH_E1_asu_subgrp-y"/>
</dbReference>
<dbReference type="OMA" id="SKRDPIM"/>
<gene>
    <name evidence="7" type="ORF">KFE25_005206</name>
</gene>
<evidence type="ECO:0000256" key="1">
    <source>
        <dbReference type="ARBA" id="ARBA00001964"/>
    </source>
</evidence>
<evidence type="ECO:0000313" key="7">
    <source>
        <dbReference type="EMBL" id="KAG8458779.1"/>
    </source>
</evidence>
<dbReference type="EMBL" id="JAGTXO010000047">
    <property type="protein sequence ID" value="KAG8458779.1"/>
    <property type="molecule type" value="Genomic_DNA"/>
</dbReference>
<dbReference type="InterPro" id="IPR001017">
    <property type="entry name" value="DH_E1"/>
</dbReference>
<comment type="cofactor">
    <cofactor evidence="1 5">
        <name>thiamine diphosphate</name>
        <dbReference type="ChEBI" id="CHEBI:58937"/>
    </cofactor>
</comment>
<reference evidence="7" key="1">
    <citation type="submission" date="2021-05" db="EMBL/GenBank/DDBJ databases">
        <title>The genome of the haptophyte Pavlova lutheri (Diacronema luteri, Pavlovales) - a model for lipid biosynthesis in eukaryotic algae.</title>
        <authorList>
            <person name="Hulatt C.J."/>
            <person name="Posewitz M.C."/>
        </authorList>
    </citation>
    <scope>NUCLEOTIDE SEQUENCE</scope>
    <source>
        <strain evidence="7">NIVA-4/92</strain>
    </source>
</reference>
<comment type="catalytic activity">
    <reaction evidence="5">
        <text>N(6)-[(R)-lipoyl]-L-lysyl-[protein] + pyruvate + H(+) = N(6)-[(R)-S(8)-acetyldihydrolipoyl]-L-lysyl-[protein] + CO2</text>
        <dbReference type="Rhea" id="RHEA:19189"/>
        <dbReference type="Rhea" id="RHEA-COMP:10474"/>
        <dbReference type="Rhea" id="RHEA-COMP:10478"/>
        <dbReference type="ChEBI" id="CHEBI:15361"/>
        <dbReference type="ChEBI" id="CHEBI:15378"/>
        <dbReference type="ChEBI" id="CHEBI:16526"/>
        <dbReference type="ChEBI" id="CHEBI:83099"/>
        <dbReference type="ChEBI" id="CHEBI:83111"/>
        <dbReference type="EC" id="1.2.4.1"/>
    </reaction>
</comment>
<proteinExistence type="predicted"/>
<dbReference type="Gene3D" id="3.40.50.970">
    <property type="match status" value="1"/>
</dbReference>
<comment type="caution">
    <text evidence="7">The sequence shown here is derived from an EMBL/GenBank/DDBJ whole genome shotgun (WGS) entry which is preliminary data.</text>
</comment>
<comment type="function">
    <text evidence="5">The pyruvate dehydrogenase complex catalyzes the overall conversion of pyruvate to acetyl-CoA and CO(2).</text>
</comment>
<keyword evidence="8" id="KW-1185">Reference proteome</keyword>
<name>A0A8J5XDR6_DIALT</name>
<evidence type="ECO:0000256" key="2">
    <source>
        <dbReference type="ARBA" id="ARBA00023002"/>
    </source>
</evidence>
<dbReference type="PANTHER" id="PTHR11516">
    <property type="entry name" value="PYRUVATE DEHYDROGENASE E1 COMPONENT, ALPHA SUBUNIT BACTERIAL AND ORGANELLAR"/>
    <property type="match status" value="1"/>
</dbReference>